<dbReference type="Proteomes" id="UP000765509">
    <property type="component" value="Unassembled WGS sequence"/>
</dbReference>
<evidence type="ECO:0000313" key="3">
    <source>
        <dbReference type="Proteomes" id="UP000765509"/>
    </source>
</evidence>
<keyword evidence="3" id="KW-1185">Reference proteome</keyword>
<sequence>MSLRLTSLCESNHYDSPPSVLDGLGVFDNLRELSEESMAPTEIYDITKNYNCFKSVRVIEPPCTNCKRKGIPCVESATSRSTRCQFCNLGKTNCSQAHYSFPDNPKRLCSSIKKGGIFRLEAPVDEPPTSDATSGYCNLTGSRMRGFQQWNNTSSSWANIEGSIHPQGHPIRVAPEVPILVTRKDGKLGRLKRNLVVQDEIDTDAEGSDEIDGEELEITTPIQKRRIQSTSKSPVQASTTNNEVIRSPQPPKLPIRSPTRPSTLASTSTTIQPPVSSTSRDPMSPEPESIFENRRHWNITGKFSDQKRVNKVVTSLFSEVDALTEVFVDKAMKSAIPGEPTSALAREAVAY</sequence>
<evidence type="ECO:0000313" key="2">
    <source>
        <dbReference type="EMBL" id="MBW0493418.1"/>
    </source>
</evidence>
<protein>
    <submittedName>
        <fullName evidence="2">Uncharacterized protein</fullName>
    </submittedName>
</protein>
<dbReference type="AlphaFoldDB" id="A0A9Q3H659"/>
<feature type="region of interest" description="Disordered" evidence="1">
    <location>
        <begin position="206"/>
        <end position="292"/>
    </location>
</feature>
<accession>A0A9Q3H659</accession>
<feature type="compositionally biased region" description="Polar residues" evidence="1">
    <location>
        <begin position="228"/>
        <end position="244"/>
    </location>
</feature>
<gene>
    <name evidence="2" type="ORF">O181_033133</name>
</gene>
<dbReference type="EMBL" id="AVOT02012057">
    <property type="protein sequence ID" value="MBW0493418.1"/>
    <property type="molecule type" value="Genomic_DNA"/>
</dbReference>
<name>A0A9Q3H659_9BASI</name>
<evidence type="ECO:0000256" key="1">
    <source>
        <dbReference type="SAM" id="MobiDB-lite"/>
    </source>
</evidence>
<proteinExistence type="predicted"/>
<comment type="caution">
    <text evidence="2">The sequence shown here is derived from an EMBL/GenBank/DDBJ whole genome shotgun (WGS) entry which is preliminary data.</text>
</comment>
<reference evidence="2" key="1">
    <citation type="submission" date="2021-03" db="EMBL/GenBank/DDBJ databases">
        <title>Draft genome sequence of rust myrtle Austropuccinia psidii MF-1, a brazilian biotype.</title>
        <authorList>
            <person name="Quecine M.C."/>
            <person name="Pachon D.M.R."/>
            <person name="Bonatelli M.L."/>
            <person name="Correr F.H."/>
            <person name="Franceschini L.M."/>
            <person name="Leite T.F."/>
            <person name="Margarido G.R.A."/>
            <person name="Almeida C.A."/>
            <person name="Ferrarezi J.A."/>
            <person name="Labate C.A."/>
        </authorList>
    </citation>
    <scope>NUCLEOTIDE SEQUENCE</scope>
    <source>
        <strain evidence="2">MF-1</strain>
    </source>
</reference>
<feature type="compositionally biased region" description="Polar residues" evidence="1">
    <location>
        <begin position="259"/>
        <end position="281"/>
    </location>
</feature>
<dbReference type="OrthoDB" id="2123952at2759"/>
<organism evidence="2 3">
    <name type="scientific">Austropuccinia psidii MF-1</name>
    <dbReference type="NCBI Taxonomy" id="1389203"/>
    <lineage>
        <taxon>Eukaryota</taxon>
        <taxon>Fungi</taxon>
        <taxon>Dikarya</taxon>
        <taxon>Basidiomycota</taxon>
        <taxon>Pucciniomycotina</taxon>
        <taxon>Pucciniomycetes</taxon>
        <taxon>Pucciniales</taxon>
        <taxon>Sphaerophragmiaceae</taxon>
        <taxon>Austropuccinia</taxon>
    </lineage>
</organism>
<feature type="compositionally biased region" description="Acidic residues" evidence="1">
    <location>
        <begin position="206"/>
        <end position="217"/>
    </location>
</feature>